<keyword evidence="15" id="KW-0456">Lyase</keyword>
<keyword evidence="14" id="KW-0472">Membrane</keyword>
<keyword evidence="11" id="KW-0249">Electron transport</keyword>
<evidence type="ECO:0000259" key="22">
    <source>
        <dbReference type="PROSITE" id="PS51445"/>
    </source>
</evidence>
<accession>A0A9C7C343</accession>
<dbReference type="GO" id="GO:0016829">
    <property type="term" value="F:lyase activity"/>
    <property type="evidence" value="ECO:0007669"/>
    <property type="project" value="UniProtKB-KW"/>
</dbReference>
<comment type="similarity">
    <text evidence="21">Belongs to the phycobilisome linker protein family.</text>
</comment>
<keyword evidence="6" id="KW-0602">Photosynthesis</keyword>
<evidence type="ECO:0000313" key="23">
    <source>
        <dbReference type="EMBL" id="BDE17529.1"/>
    </source>
</evidence>
<feature type="domain" description="PBS-linker" evidence="22">
    <location>
        <begin position="473"/>
        <end position="652"/>
    </location>
</feature>
<evidence type="ECO:0000256" key="1">
    <source>
        <dbReference type="ARBA" id="ARBA00004185"/>
    </source>
</evidence>
<keyword evidence="4" id="KW-0813">Transport</keyword>
<dbReference type="PANTHER" id="PTHR34011">
    <property type="entry name" value="PHYCOBILISOME 32.1 KDA LINKER POLYPEPTIDE, PHYCOCYANIN-ASSOCIATED, ROD 2-RELATED"/>
    <property type="match status" value="1"/>
</dbReference>
<gene>
    <name evidence="23" type="primary">apcE</name>
    <name evidence="23" type="ORF">GpartN1_CHLp023</name>
</gene>
<dbReference type="EMBL" id="AP025529">
    <property type="protein sequence ID" value="BDE17529.1"/>
    <property type="molecule type" value="Genomic_DNA"/>
</dbReference>
<keyword evidence="16" id="KW-0089">Bile pigment</keyword>
<evidence type="ECO:0000256" key="14">
    <source>
        <dbReference type="ARBA" id="ARBA00023136"/>
    </source>
</evidence>
<keyword evidence="8 23" id="KW-0934">Plastid</keyword>
<name>A0A9C7C343_9RHOD</name>
<evidence type="ECO:0000256" key="9">
    <source>
        <dbReference type="ARBA" id="ARBA00022737"/>
    </source>
</evidence>
<proteinExistence type="inferred from homology"/>
<evidence type="ECO:0000256" key="20">
    <source>
        <dbReference type="ARBA" id="ARBA00033322"/>
    </source>
</evidence>
<evidence type="ECO:0000256" key="6">
    <source>
        <dbReference type="ARBA" id="ARBA00022531"/>
    </source>
</evidence>
<dbReference type="OrthoDB" id="407at2759"/>
<dbReference type="SUPFAM" id="SSF46458">
    <property type="entry name" value="Globin-like"/>
    <property type="match status" value="1"/>
</dbReference>
<evidence type="ECO:0000256" key="7">
    <source>
        <dbReference type="ARBA" id="ARBA00022549"/>
    </source>
</evidence>
<evidence type="ECO:0000256" key="4">
    <source>
        <dbReference type="ARBA" id="ARBA00022448"/>
    </source>
</evidence>
<dbReference type="Gene3D" id="1.10.490.20">
    <property type="entry name" value="Phycocyanins"/>
    <property type="match status" value="1"/>
</dbReference>
<feature type="domain" description="PBS-linker" evidence="22">
    <location>
        <begin position="671"/>
        <end position="852"/>
    </location>
</feature>
<organism evidence="23 24">
    <name type="scientific">Galdieria partita</name>
    <dbReference type="NCBI Taxonomy" id="83374"/>
    <lineage>
        <taxon>Eukaryota</taxon>
        <taxon>Rhodophyta</taxon>
        <taxon>Bangiophyceae</taxon>
        <taxon>Galdieriales</taxon>
        <taxon>Galdieriaceae</taxon>
        <taxon>Galdieria</taxon>
    </lineage>
</organism>
<dbReference type="AlphaFoldDB" id="A0A9C7C343"/>
<dbReference type="InterPro" id="IPR012128">
    <property type="entry name" value="Phycobilisome_asu/bsu"/>
</dbReference>
<protein>
    <recommendedName>
        <fullName evidence="3">Phycobiliprotein ApcE</fullName>
    </recommendedName>
    <alternativeName>
        <fullName evidence="20">Anchor polypeptide</fullName>
    </alternativeName>
    <alternativeName>
        <fullName evidence="19">PBS-anchor protein</fullName>
    </alternativeName>
    <alternativeName>
        <fullName evidence="18">Phycobilisome linker polypeptide</fullName>
    </alternativeName>
</protein>
<keyword evidence="7" id="KW-0042">Antenna complex</keyword>
<dbReference type="CDD" id="cd12128">
    <property type="entry name" value="PBP_PBS-LCM"/>
    <property type="match status" value="1"/>
</dbReference>
<dbReference type="Gene3D" id="1.10.3130.20">
    <property type="entry name" value="Phycobilisome linker domain"/>
    <property type="match status" value="3"/>
</dbReference>
<keyword evidence="12" id="KW-0157">Chromophore</keyword>
<comment type="function">
    <text evidence="17">This protein is postulated to act both as terminal energy acceptor and as a linker polypeptide that stabilizes the phycobilisome architecture. May have intrinsic bilin lyase activity.</text>
</comment>
<evidence type="ECO:0000256" key="10">
    <source>
        <dbReference type="ARBA" id="ARBA00022738"/>
    </source>
</evidence>
<evidence type="ECO:0000256" key="3">
    <source>
        <dbReference type="ARBA" id="ARBA00018674"/>
    </source>
</evidence>
<dbReference type="Proteomes" id="UP001061958">
    <property type="component" value="Chloroplast Pltd"/>
</dbReference>
<keyword evidence="9" id="KW-0677">Repeat</keyword>
<dbReference type="Pfam" id="PF00502">
    <property type="entry name" value="Phycobilisome"/>
    <property type="match status" value="2"/>
</dbReference>
<keyword evidence="24" id="KW-1185">Reference proteome</keyword>
<dbReference type="GO" id="GO:0015979">
    <property type="term" value="P:photosynthesis"/>
    <property type="evidence" value="ECO:0007669"/>
    <property type="project" value="UniProtKB-KW"/>
</dbReference>
<evidence type="ECO:0000256" key="17">
    <source>
        <dbReference type="ARBA" id="ARBA00025203"/>
    </source>
</evidence>
<keyword evidence="10 21" id="KW-0605">Phycobilisome</keyword>
<evidence type="ECO:0000256" key="19">
    <source>
        <dbReference type="ARBA" id="ARBA00031629"/>
    </source>
</evidence>
<evidence type="ECO:0000256" key="8">
    <source>
        <dbReference type="ARBA" id="ARBA00022640"/>
    </source>
</evidence>
<feature type="domain" description="PBS-linker" evidence="22">
    <location>
        <begin position="235"/>
        <end position="414"/>
    </location>
</feature>
<evidence type="ECO:0000256" key="5">
    <source>
        <dbReference type="ARBA" id="ARBA00022528"/>
    </source>
</evidence>
<dbReference type="PROSITE" id="PS51445">
    <property type="entry name" value="PBS_LINKER"/>
    <property type="match status" value="3"/>
</dbReference>
<comment type="subcellular location">
    <subcellularLocation>
        <location evidence="1">Plastid</location>
        <location evidence="1">Chloroplast thylakoid membrane</location>
        <topology evidence="1">Peripheral membrane protein</topology>
        <orientation evidence="1">Stromal side</orientation>
    </subcellularLocation>
</comment>
<reference evidence="23" key="1">
    <citation type="journal article" date="2022" name="Proc. Natl. Acad. Sci. U.S.A.">
        <title>Life cycle and functional genomics of the unicellular red alga Galdieria for elucidating algal and plant evolution and industrial use.</title>
        <authorList>
            <person name="Hirooka S."/>
            <person name="Itabashi T."/>
            <person name="Ichinose T.M."/>
            <person name="Onuma R."/>
            <person name="Fujiwara T."/>
            <person name="Yamashita S."/>
            <person name="Jong L.W."/>
            <person name="Tomita R."/>
            <person name="Iwane A.H."/>
            <person name="Miyagishima S.Y."/>
        </authorList>
    </citation>
    <scope>NUCLEOTIDE SEQUENCE</scope>
    <source>
        <strain evidence="23">NBRC 102759</strain>
    </source>
</reference>
<comment type="similarity">
    <text evidence="2">Belongs to the phycobiliprotein family.</text>
</comment>
<keyword evidence="5 23" id="KW-0150">Chloroplast</keyword>
<dbReference type="GO" id="GO:0009535">
    <property type="term" value="C:chloroplast thylakoid membrane"/>
    <property type="evidence" value="ECO:0007669"/>
    <property type="project" value="UniProtKB-SubCell"/>
</dbReference>
<evidence type="ECO:0000256" key="11">
    <source>
        <dbReference type="ARBA" id="ARBA00022982"/>
    </source>
</evidence>
<evidence type="ECO:0000256" key="2">
    <source>
        <dbReference type="ARBA" id="ARBA00008182"/>
    </source>
</evidence>
<dbReference type="Pfam" id="PF00427">
    <property type="entry name" value="PBS_linker_poly"/>
    <property type="match status" value="3"/>
</dbReference>
<dbReference type="InterPro" id="IPR038719">
    <property type="entry name" value="Phycobilisome_asu/bsu_sf"/>
</dbReference>
<geneLocation type="chloroplast" evidence="23"/>
<keyword evidence="13" id="KW-0793">Thylakoid</keyword>
<dbReference type="InterPro" id="IPR001297">
    <property type="entry name" value="PBS_linker_dom"/>
</dbReference>
<dbReference type="PANTHER" id="PTHR34011:SF6">
    <property type="entry name" value="PHYCOBILIPROTEIN APCE"/>
    <property type="match status" value="1"/>
</dbReference>
<dbReference type="InterPro" id="IPR038255">
    <property type="entry name" value="PBS_linker_sf"/>
</dbReference>
<sequence>MTTRKTSGLVSINTQLYKTTPIQSILQAEQQDRFLQPTELNQLLSYMKSGVLRLEIAETLSKNSTNIVNAASNRIFVGGSPLSYLEKPEESIDITTINTKNTKFVFSNIFKNLFSNEESIPAGFKPISIVKYGSNKMRKSLRDLDWFLRYLSYAIVIGDPNILAVNIKGLREIIENACSTAATIVALRTMKRTCIKLFSSNPEAESIINQYFNVIIQEFEAPSLSDRIRKRDSADLQGLRLPQTYFLSSSTQFKYVMKPNLSAEEKNAIIRAAYRQVFERDIVKAYSLSLDKMESRVKIGQISMKEFIRALGKSSLYRREFFDSFVNSRAVELAFRHFLGRGISSLEEFQKYFAIVSQEGLSGLVDTIINSKEYSDYFGEETVPYLRSLGEEAQECRNWGVQIKLFNYSARFQKKPQFITLFKDYERPLPDQHPYGHSNDPLGIQFGAIFPKKTSTAFISKDVRRILIYKGAAIENQLSMPLKLNGNKELNSYNLQIIKQSDSTTESIIKASYLRVFGRNPYTEEKLNLQPIENQFRDKSISIKELIRALSKSNLFRKLYWTPFYICKSIEYIHIRLLGRPTYGRKEINNYFNLAAQGGFYKLIDAIIDSEEYSQVFGDNIIPYDRYLTPYNLSLSTLRVNSIREKFKKSQPTVDKNFVELGAVKEIRSKNNITMKLNQGVSKRREQTVIFARHSNNSQSSLEQIIRAAYRQVFERDIDPYTIGREFYLLENLFYTGSLSVKEFVQHLGQSELYRKEFFEPYPNTKVIELGTKHFLGRAPKDQGEIRFYNQILASQGLKFFVDSLINSQEYIEVFGDNIVPYRRFPTLPAGTFPNTEILYKNLTKQKFFMVMPSYKNRKLLSV</sequence>
<evidence type="ECO:0000256" key="13">
    <source>
        <dbReference type="ARBA" id="ARBA00023078"/>
    </source>
</evidence>
<evidence type="ECO:0000256" key="15">
    <source>
        <dbReference type="ARBA" id="ARBA00023239"/>
    </source>
</evidence>
<dbReference type="InterPro" id="IPR009050">
    <property type="entry name" value="Globin-like_sf"/>
</dbReference>
<evidence type="ECO:0000256" key="18">
    <source>
        <dbReference type="ARBA" id="ARBA00029643"/>
    </source>
</evidence>
<dbReference type="GO" id="GO:0030089">
    <property type="term" value="C:phycobilisome"/>
    <property type="evidence" value="ECO:0007669"/>
    <property type="project" value="UniProtKB-UniRule"/>
</dbReference>
<evidence type="ECO:0000313" key="24">
    <source>
        <dbReference type="Proteomes" id="UP001061958"/>
    </source>
</evidence>
<evidence type="ECO:0000256" key="12">
    <source>
        <dbReference type="ARBA" id="ARBA00022991"/>
    </source>
</evidence>
<evidence type="ECO:0000256" key="21">
    <source>
        <dbReference type="PROSITE-ProRule" id="PRU00775"/>
    </source>
</evidence>
<evidence type="ECO:0000256" key="16">
    <source>
        <dbReference type="ARBA" id="ARBA00023307"/>
    </source>
</evidence>